<protein>
    <recommendedName>
        <fullName evidence="1">Polysaccharide lyase 14 domain-containing protein</fullName>
    </recommendedName>
</protein>
<dbReference type="PANTHER" id="PTHR40124">
    <property type="match status" value="1"/>
</dbReference>
<gene>
    <name evidence="2" type="ORF">GFSPODELE1_LOCUS8551</name>
</gene>
<accession>A0ABP1DXW8</accession>
<dbReference type="Pfam" id="PF21294">
    <property type="entry name" value="Polysacc_lyase_14"/>
    <property type="match status" value="1"/>
</dbReference>
<feature type="domain" description="Polysaccharide lyase 14" evidence="1">
    <location>
        <begin position="69"/>
        <end position="291"/>
    </location>
</feature>
<reference evidence="3" key="1">
    <citation type="submission" date="2024-04" db="EMBL/GenBank/DDBJ databases">
        <authorList>
            <person name="Shaw F."/>
            <person name="Minotto A."/>
        </authorList>
    </citation>
    <scope>NUCLEOTIDE SEQUENCE [LARGE SCALE GENOMIC DNA]</scope>
</reference>
<evidence type="ECO:0000313" key="2">
    <source>
        <dbReference type="EMBL" id="CAL1711898.1"/>
    </source>
</evidence>
<dbReference type="Proteomes" id="UP001497453">
    <property type="component" value="Chromosome 6"/>
</dbReference>
<dbReference type="Gene3D" id="2.60.120.200">
    <property type="match status" value="1"/>
</dbReference>
<evidence type="ECO:0000313" key="3">
    <source>
        <dbReference type="Proteomes" id="UP001497453"/>
    </source>
</evidence>
<dbReference type="EMBL" id="OZ037949">
    <property type="protein sequence ID" value="CAL1711898.1"/>
    <property type="molecule type" value="Genomic_DNA"/>
</dbReference>
<keyword evidence="3" id="KW-1185">Reference proteome</keyword>
<organism evidence="2 3">
    <name type="scientific">Somion occarium</name>
    <dbReference type="NCBI Taxonomy" id="3059160"/>
    <lineage>
        <taxon>Eukaryota</taxon>
        <taxon>Fungi</taxon>
        <taxon>Dikarya</taxon>
        <taxon>Basidiomycota</taxon>
        <taxon>Agaricomycotina</taxon>
        <taxon>Agaricomycetes</taxon>
        <taxon>Polyporales</taxon>
        <taxon>Cerrenaceae</taxon>
        <taxon>Somion</taxon>
    </lineage>
</organism>
<sequence>MVSAKATALFPVPAASIETGFTTSACAAKYSSQVTLVDLSDAPLGVHRVNSNLTHELVTPPSADEDHIHAWEAKFPEGSINPGNKHAPLGGFGFHLTGPTGFKRALSELSSSHVLMSYELMFEPGWEWKKGGKLPGIYGGVGNAAYNCTGGRQSDGKCFNIRLMWRENGIGELYAYLPLASSNTERLLAVPPRSIQHPDYGFSVGRGAFKFTPGKWTTIAQRVKLNKVGYSDGEIEVFVDGKSVILASGLVLRDSNAASSHVQGLHFQTFFGGHSPEWASPKTQRAWFTNVSGATLSSDSHVPREDL</sequence>
<proteinExistence type="predicted"/>
<name>A0ABP1DXW8_9APHY</name>
<dbReference type="InterPro" id="IPR048958">
    <property type="entry name" value="Polysacc_lyase_14"/>
</dbReference>
<evidence type="ECO:0000259" key="1">
    <source>
        <dbReference type="Pfam" id="PF21294"/>
    </source>
</evidence>
<dbReference type="PANTHER" id="PTHR40124:SF1">
    <property type="entry name" value="DISAGGREGATASE RELATED REPEAT PROTEIN"/>
    <property type="match status" value="1"/>
</dbReference>